<dbReference type="SUPFAM" id="SSF51120">
    <property type="entry name" value="beta-Roll"/>
    <property type="match status" value="2"/>
</dbReference>
<proteinExistence type="predicted"/>
<evidence type="ECO:0000256" key="3">
    <source>
        <dbReference type="SAM" id="SignalP"/>
    </source>
</evidence>
<evidence type="ECO:0000313" key="5">
    <source>
        <dbReference type="Proteomes" id="UP000589626"/>
    </source>
</evidence>
<dbReference type="PROSITE" id="PS00330">
    <property type="entry name" value="HEMOLYSIN_CALCIUM"/>
    <property type="match status" value="1"/>
</dbReference>
<dbReference type="PANTHER" id="PTHR38340">
    <property type="entry name" value="S-LAYER PROTEIN"/>
    <property type="match status" value="1"/>
</dbReference>
<dbReference type="InterPro" id="IPR011049">
    <property type="entry name" value="Serralysin-like_metalloprot_C"/>
</dbReference>
<comment type="caution">
    <text evidence="4">The sequence shown here is derived from an EMBL/GenBank/DDBJ whole genome shotgun (WGS) entry which is preliminary data.</text>
</comment>
<dbReference type="InterPro" id="IPR018511">
    <property type="entry name" value="Hemolysin-typ_Ca-bd_CS"/>
</dbReference>
<keyword evidence="3" id="KW-0732">Signal</keyword>
<dbReference type="PANTHER" id="PTHR38340:SF1">
    <property type="entry name" value="S-LAYER PROTEIN"/>
    <property type="match status" value="1"/>
</dbReference>
<accession>A0A7W4VZG3</accession>
<dbReference type="PRINTS" id="PR00313">
    <property type="entry name" value="CABNDNGRPT"/>
</dbReference>
<dbReference type="Proteomes" id="UP000589626">
    <property type="component" value="Unassembled WGS sequence"/>
</dbReference>
<reference evidence="4 5" key="1">
    <citation type="submission" date="2020-08" db="EMBL/GenBank/DDBJ databases">
        <title>Sequencing the genomes of 1000 actinobacteria strains.</title>
        <authorList>
            <person name="Klenk H.-P."/>
        </authorList>
    </citation>
    <scope>NUCLEOTIDE SEQUENCE [LARGE SCALE GENOMIC DNA]</scope>
    <source>
        <strain evidence="4 5">DSM 105498</strain>
    </source>
</reference>
<evidence type="ECO:0000256" key="2">
    <source>
        <dbReference type="ARBA" id="ARBA00022525"/>
    </source>
</evidence>
<feature type="chain" id="PRO_5031262307" evidence="3">
    <location>
        <begin position="35"/>
        <end position="319"/>
    </location>
</feature>
<name>A0A7W4VZG3_9ACTN</name>
<dbReference type="InterPro" id="IPR001343">
    <property type="entry name" value="Hemolysn_Ca-bd"/>
</dbReference>
<sequence length="319" mass="31369">MTLSRLQLRTVGPIAAVATLLAAAGAASVAPSSAADITTCRGQLPTMVATADGQTITGTDGDDVIIAWGFADVTVNAGAGNDRICGDPVAVDGGDGNDTIFTVGGTVNAGAGNDVVSHAGGTTDGGPGNDRIVQRQFGSARGGEGNDAVTARIHVGAVDPALAPWEAAIPAGAPVSDLAGDAGPDRLTVSAPTDGTTSKRCPACKLRVDGGDGKDTVVVRGVGARIHLQAGTARFAGTKARVRNVENVIGTAGPDVIVGDAGRNTLSGKGGRDRIYGGPGGDLLKGGAGRDLLVGQGGLDGALGGRGIDRCFAELSQNC</sequence>
<dbReference type="AlphaFoldDB" id="A0A7W4VZG3"/>
<dbReference type="RefSeq" id="WP_183594455.1">
    <property type="nucleotide sequence ID" value="NZ_JACHWR010000003.1"/>
</dbReference>
<dbReference type="GO" id="GO:0005509">
    <property type="term" value="F:calcium ion binding"/>
    <property type="evidence" value="ECO:0007669"/>
    <property type="project" value="InterPro"/>
</dbReference>
<protein>
    <submittedName>
        <fullName evidence="4">Ca2+-binding RTX toxin-like protein</fullName>
    </submittedName>
</protein>
<keyword evidence="5" id="KW-1185">Reference proteome</keyword>
<gene>
    <name evidence="4" type="ORF">FHU40_004411</name>
</gene>
<dbReference type="Gene3D" id="2.150.10.10">
    <property type="entry name" value="Serralysin-like metalloprotease, C-terminal"/>
    <property type="match status" value="2"/>
</dbReference>
<comment type="subcellular location">
    <subcellularLocation>
        <location evidence="1">Secreted</location>
    </subcellularLocation>
</comment>
<keyword evidence="2" id="KW-0964">Secreted</keyword>
<organism evidence="4 5">
    <name type="scientific">Nocardioides soli</name>
    <dbReference type="NCBI Taxonomy" id="1036020"/>
    <lineage>
        <taxon>Bacteria</taxon>
        <taxon>Bacillati</taxon>
        <taxon>Actinomycetota</taxon>
        <taxon>Actinomycetes</taxon>
        <taxon>Propionibacteriales</taxon>
        <taxon>Nocardioidaceae</taxon>
        <taxon>Nocardioides</taxon>
    </lineage>
</organism>
<dbReference type="EMBL" id="JACHWR010000003">
    <property type="protein sequence ID" value="MBB3044574.1"/>
    <property type="molecule type" value="Genomic_DNA"/>
</dbReference>
<evidence type="ECO:0000313" key="4">
    <source>
        <dbReference type="EMBL" id="MBB3044574.1"/>
    </source>
</evidence>
<feature type="signal peptide" evidence="3">
    <location>
        <begin position="1"/>
        <end position="34"/>
    </location>
</feature>
<evidence type="ECO:0000256" key="1">
    <source>
        <dbReference type="ARBA" id="ARBA00004613"/>
    </source>
</evidence>
<dbReference type="GO" id="GO:0005576">
    <property type="term" value="C:extracellular region"/>
    <property type="evidence" value="ECO:0007669"/>
    <property type="project" value="UniProtKB-SubCell"/>
</dbReference>
<dbReference type="InterPro" id="IPR050557">
    <property type="entry name" value="RTX_toxin/Mannuronan_C5-epim"/>
</dbReference>
<dbReference type="Pfam" id="PF00353">
    <property type="entry name" value="HemolysinCabind"/>
    <property type="match status" value="3"/>
</dbReference>